<dbReference type="Pfam" id="PF14124">
    <property type="entry name" value="DUF4291"/>
    <property type="match status" value="1"/>
</dbReference>
<keyword evidence="2" id="KW-1185">Reference proteome</keyword>
<reference evidence="1 2" key="1">
    <citation type="journal article" date="2015" name="Genome Biol. Evol.">
        <title>Phylogenomic analyses indicate that early fungi evolved digesting cell walls of algal ancestors of land plants.</title>
        <authorList>
            <person name="Chang Y."/>
            <person name="Wang S."/>
            <person name="Sekimoto S."/>
            <person name="Aerts A.L."/>
            <person name="Choi C."/>
            <person name="Clum A."/>
            <person name="LaButti K.M."/>
            <person name="Lindquist E.A."/>
            <person name="Yee Ngan C."/>
            <person name="Ohm R.A."/>
            <person name="Salamov A.A."/>
            <person name="Grigoriev I.V."/>
            <person name="Spatafora J.W."/>
            <person name="Berbee M.L."/>
        </authorList>
    </citation>
    <scope>NUCLEOTIDE SEQUENCE [LARGE SCALE GENOMIC DNA]</scope>
    <source>
        <strain evidence="1 2">JEL478</strain>
    </source>
</reference>
<evidence type="ECO:0000313" key="2">
    <source>
        <dbReference type="Proteomes" id="UP000070544"/>
    </source>
</evidence>
<dbReference type="OrthoDB" id="413653at2759"/>
<organism evidence="1 2">
    <name type="scientific">Gonapodya prolifera (strain JEL478)</name>
    <name type="common">Monoblepharis prolifera</name>
    <dbReference type="NCBI Taxonomy" id="1344416"/>
    <lineage>
        <taxon>Eukaryota</taxon>
        <taxon>Fungi</taxon>
        <taxon>Fungi incertae sedis</taxon>
        <taxon>Chytridiomycota</taxon>
        <taxon>Chytridiomycota incertae sedis</taxon>
        <taxon>Monoblepharidomycetes</taxon>
        <taxon>Monoblepharidales</taxon>
        <taxon>Gonapodyaceae</taxon>
        <taxon>Gonapodya</taxon>
    </lineage>
</organism>
<dbReference type="PANTHER" id="PTHR38567">
    <property type="entry name" value="DUF4291 DOMAIN-CONTAINING PROTEIN"/>
    <property type="match status" value="1"/>
</dbReference>
<proteinExistence type="predicted"/>
<evidence type="ECO:0008006" key="3">
    <source>
        <dbReference type="Google" id="ProtNLM"/>
    </source>
</evidence>
<dbReference type="EMBL" id="KQ965769">
    <property type="protein sequence ID" value="KXS14439.1"/>
    <property type="molecule type" value="Genomic_DNA"/>
</dbReference>
<accession>A0A139ACP2</accession>
<dbReference type="InterPro" id="IPR025633">
    <property type="entry name" value="DUF4291"/>
</dbReference>
<gene>
    <name evidence="1" type="ORF">M427DRAFT_112612</name>
</gene>
<sequence>MQSLPFATASYTTQSATLPQFGRHIVARFDGATVVVYQAFNPLIASYAVEQGKFAGCPDFKLGRKTWVKPGFLWMMHRSGWATKPNQERVLAITLERTFFDEMLRQGAESLTIRAEGQKFPVQLQWDPDHKPDGSREVRRAIQIGLGGELGDKYARGIGIVKVVDVTEFVRAQSEYATTGQYDRLQVPLENVYKVADVNLAMSLGIDRVGKSDQGK</sequence>
<dbReference type="Proteomes" id="UP000070544">
    <property type="component" value="Unassembled WGS sequence"/>
</dbReference>
<dbReference type="OMA" id="RDRMTWI"/>
<dbReference type="AlphaFoldDB" id="A0A139ACP2"/>
<protein>
    <recommendedName>
        <fullName evidence="3">DUF4291 domain-containing protein</fullName>
    </recommendedName>
</protein>
<name>A0A139ACP2_GONPJ</name>
<evidence type="ECO:0000313" key="1">
    <source>
        <dbReference type="EMBL" id="KXS14439.1"/>
    </source>
</evidence>
<dbReference type="STRING" id="1344416.A0A139ACP2"/>
<dbReference type="PANTHER" id="PTHR38567:SF1">
    <property type="entry name" value="DUF4291 DOMAIN-CONTAINING PROTEIN"/>
    <property type="match status" value="1"/>
</dbReference>